<organism evidence="5">
    <name type="scientific">hydrothermal vent metagenome</name>
    <dbReference type="NCBI Taxonomy" id="652676"/>
    <lineage>
        <taxon>unclassified sequences</taxon>
        <taxon>metagenomes</taxon>
        <taxon>ecological metagenomes</taxon>
    </lineage>
</organism>
<dbReference type="InterPro" id="IPR006626">
    <property type="entry name" value="PbH1"/>
</dbReference>
<keyword evidence="2" id="KW-0677">Repeat</keyword>
<evidence type="ECO:0000313" key="5">
    <source>
        <dbReference type="EMBL" id="VAW86955.1"/>
    </source>
</evidence>
<dbReference type="InterPro" id="IPR007110">
    <property type="entry name" value="Ig-like_dom"/>
</dbReference>
<dbReference type="SMART" id="SM00710">
    <property type="entry name" value="PbH1"/>
    <property type="match status" value="4"/>
</dbReference>
<protein>
    <recommendedName>
        <fullName evidence="4">Ig-like domain-containing protein</fullName>
    </recommendedName>
</protein>
<feature type="compositionally biased region" description="Polar residues" evidence="3">
    <location>
        <begin position="815"/>
        <end position="831"/>
    </location>
</feature>
<dbReference type="PANTHER" id="PTHR13817:SF73">
    <property type="entry name" value="FIBRONECTIN TYPE-III DOMAIN-CONTAINING PROTEIN"/>
    <property type="match status" value="1"/>
</dbReference>
<dbReference type="SUPFAM" id="SSF51126">
    <property type="entry name" value="Pectin lyase-like"/>
    <property type="match status" value="1"/>
</dbReference>
<feature type="region of interest" description="Disordered" evidence="3">
    <location>
        <begin position="815"/>
        <end position="837"/>
    </location>
</feature>
<evidence type="ECO:0000256" key="2">
    <source>
        <dbReference type="ARBA" id="ARBA00022737"/>
    </source>
</evidence>
<dbReference type="InterPro" id="IPR014755">
    <property type="entry name" value="Cu-Rt/internalin_Ig-like"/>
</dbReference>
<dbReference type="PANTHER" id="PTHR13817">
    <property type="entry name" value="TITIN"/>
    <property type="match status" value="1"/>
</dbReference>
<dbReference type="InterPro" id="IPR011050">
    <property type="entry name" value="Pectin_lyase_fold/virulence"/>
</dbReference>
<name>A0A3B0Z0W7_9ZZZZ</name>
<dbReference type="InterPro" id="IPR036179">
    <property type="entry name" value="Ig-like_dom_sf"/>
</dbReference>
<dbReference type="InterPro" id="IPR013783">
    <property type="entry name" value="Ig-like_fold"/>
</dbReference>
<dbReference type="InterPro" id="IPR050964">
    <property type="entry name" value="Striated_Muscle_Regulatory"/>
</dbReference>
<evidence type="ECO:0000259" key="4">
    <source>
        <dbReference type="PROSITE" id="PS50835"/>
    </source>
</evidence>
<sequence>MIKKNKNFVMWHLLLSVCLSIGVISNTFAAIYNGNPANYRALLNNLVAGDTLILDSGTYTQGMTISNTHGTAKEPIVITGPESGDPAIILGRSCFNTVQIQNSSYLEVHHLTLDGQNFEADGVNGRGTTHHITINNLHIINHGVNQLIVGINTKGPAWNWVIKNNTIDGAGTGIYLGGSSGNWAFVNGLIEHNLIVDTLGYSMQIKHQISRETGIGMPQTDSRTIIRHNVFSKANNASSGRLARPNLLVGHFPLSGVGSNDLYEIYGNFLHQNPSEALFQGEGNIAMYNNVLLNDVGSALNIQPHNDVPKRIDIFRNTIVASGSGIRVRGGHPDYDQKVFANAVFAGGNPIINADDQTENITDDYNAAASYLVAPRAALGKLDLYPLRGKTTGSTFEFTQNFTDSSLDFDGRLMRNTDRGAYVDDETGSVWLPQLQIKPVDPTPVSPSIVTQPEDVTVTEGEDATFSVVATGSGLLEYQWFHNDVEIDGATNSSYTINAVSTSNNDRYRCKVYNDQGFVNSEDAVLTVSIDDVAPTLLSAFATRDIRVDIVFSEPVSARSAETIGNYQITPSVDITSASLSDDKRIVSLIVSQLLEDTDYSVQVSNVQDLAQTPNTLAQSSINFTYRSADGFEDGNADGWEPYNDNGNTVRWSVVEDEGDMAYYLNTTKFDNLSGNRLGEYSLLPEKYGDFTFTAQAKLGDDVTVNSLADYAVVFGFEDSENYYFVMFNNRADATQLFKVINGSRTALSTNDVDWLKDNEYHHIEISRVGSEIKVYFDGDLMWNVVDDSLGVGQVGIGSYNDSAYFDDVSVTGESSISDPGNSAVPTSPTGVNLLRR</sequence>
<dbReference type="SMART" id="SM00409">
    <property type="entry name" value="IG"/>
    <property type="match status" value="1"/>
</dbReference>
<proteinExistence type="predicted"/>
<dbReference type="EMBL" id="UOFO01000108">
    <property type="protein sequence ID" value="VAW86955.1"/>
    <property type="molecule type" value="Genomic_DNA"/>
</dbReference>
<dbReference type="SUPFAM" id="SSF48726">
    <property type="entry name" value="Immunoglobulin"/>
    <property type="match status" value="1"/>
</dbReference>
<feature type="domain" description="Ig-like" evidence="4">
    <location>
        <begin position="447"/>
        <end position="527"/>
    </location>
</feature>
<gene>
    <name evidence="5" type="ORF">MNBD_GAMMA16-119</name>
</gene>
<dbReference type="Gene3D" id="2.60.40.1220">
    <property type="match status" value="1"/>
</dbReference>
<dbReference type="Gene3D" id="2.160.20.10">
    <property type="entry name" value="Single-stranded right-handed beta-helix, Pectin lyase-like"/>
    <property type="match status" value="1"/>
</dbReference>
<dbReference type="InterPro" id="IPR003599">
    <property type="entry name" value="Ig_sub"/>
</dbReference>
<dbReference type="PROSITE" id="PS50835">
    <property type="entry name" value="IG_LIKE"/>
    <property type="match status" value="1"/>
</dbReference>
<dbReference type="Gene3D" id="2.60.40.10">
    <property type="entry name" value="Immunoglobulins"/>
    <property type="match status" value="1"/>
</dbReference>
<dbReference type="Pfam" id="PF13927">
    <property type="entry name" value="Ig_3"/>
    <property type="match status" value="1"/>
</dbReference>
<accession>A0A3B0Z0W7</accession>
<dbReference type="InterPro" id="IPR013320">
    <property type="entry name" value="ConA-like_dom_sf"/>
</dbReference>
<dbReference type="SUPFAM" id="SSF49899">
    <property type="entry name" value="Concanavalin A-like lectins/glucanases"/>
    <property type="match status" value="1"/>
</dbReference>
<reference evidence="5" key="1">
    <citation type="submission" date="2018-06" db="EMBL/GenBank/DDBJ databases">
        <authorList>
            <person name="Zhirakovskaya E."/>
        </authorList>
    </citation>
    <scope>NUCLEOTIDE SEQUENCE</scope>
</reference>
<evidence type="ECO:0000256" key="1">
    <source>
        <dbReference type="ARBA" id="ARBA00022729"/>
    </source>
</evidence>
<dbReference type="InterPro" id="IPR012334">
    <property type="entry name" value="Pectin_lyas_fold"/>
</dbReference>
<keyword evidence="1" id="KW-0732">Signal</keyword>
<evidence type="ECO:0000256" key="3">
    <source>
        <dbReference type="SAM" id="MobiDB-lite"/>
    </source>
</evidence>
<dbReference type="Gene3D" id="2.60.120.560">
    <property type="entry name" value="Exo-inulinase, domain 1"/>
    <property type="match status" value="1"/>
</dbReference>
<dbReference type="AlphaFoldDB" id="A0A3B0Z0W7"/>